<dbReference type="AlphaFoldDB" id="S8FI04"/>
<evidence type="ECO:0000256" key="1">
    <source>
        <dbReference type="SAM" id="MobiDB-lite"/>
    </source>
</evidence>
<evidence type="ECO:0000313" key="3">
    <source>
        <dbReference type="EMBL" id="EPT01031.1"/>
    </source>
</evidence>
<dbReference type="HOGENOM" id="CLU_2015320_0_0_1"/>
<reference evidence="3 4" key="1">
    <citation type="journal article" date="2012" name="Science">
        <title>The Paleozoic origin of enzymatic lignin decomposition reconstructed from 31 fungal genomes.</title>
        <authorList>
            <person name="Floudas D."/>
            <person name="Binder M."/>
            <person name="Riley R."/>
            <person name="Barry K."/>
            <person name="Blanchette R.A."/>
            <person name="Henrissat B."/>
            <person name="Martinez A.T."/>
            <person name="Otillar R."/>
            <person name="Spatafora J.W."/>
            <person name="Yadav J.S."/>
            <person name="Aerts A."/>
            <person name="Benoit I."/>
            <person name="Boyd A."/>
            <person name="Carlson A."/>
            <person name="Copeland A."/>
            <person name="Coutinho P.M."/>
            <person name="de Vries R.P."/>
            <person name="Ferreira P."/>
            <person name="Findley K."/>
            <person name="Foster B."/>
            <person name="Gaskell J."/>
            <person name="Glotzer D."/>
            <person name="Gorecki P."/>
            <person name="Heitman J."/>
            <person name="Hesse C."/>
            <person name="Hori C."/>
            <person name="Igarashi K."/>
            <person name="Jurgens J.A."/>
            <person name="Kallen N."/>
            <person name="Kersten P."/>
            <person name="Kohler A."/>
            <person name="Kuees U."/>
            <person name="Kumar T.K.A."/>
            <person name="Kuo A."/>
            <person name="LaButti K."/>
            <person name="Larrondo L.F."/>
            <person name="Lindquist E."/>
            <person name="Ling A."/>
            <person name="Lombard V."/>
            <person name="Lucas S."/>
            <person name="Lundell T."/>
            <person name="Martin R."/>
            <person name="McLaughlin D.J."/>
            <person name="Morgenstern I."/>
            <person name="Morin E."/>
            <person name="Murat C."/>
            <person name="Nagy L.G."/>
            <person name="Nolan M."/>
            <person name="Ohm R.A."/>
            <person name="Patyshakuliyeva A."/>
            <person name="Rokas A."/>
            <person name="Ruiz-Duenas F.J."/>
            <person name="Sabat G."/>
            <person name="Salamov A."/>
            <person name="Samejima M."/>
            <person name="Schmutz J."/>
            <person name="Slot J.C."/>
            <person name="St John F."/>
            <person name="Stenlid J."/>
            <person name="Sun H."/>
            <person name="Sun S."/>
            <person name="Syed K."/>
            <person name="Tsang A."/>
            <person name="Wiebenga A."/>
            <person name="Young D."/>
            <person name="Pisabarro A."/>
            <person name="Eastwood D.C."/>
            <person name="Martin F."/>
            <person name="Cullen D."/>
            <person name="Grigoriev I.V."/>
            <person name="Hibbett D.S."/>
        </authorList>
    </citation>
    <scope>NUCLEOTIDE SEQUENCE</scope>
    <source>
        <strain evidence="4">FP-58527</strain>
    </source>
</reference>
<feature type="compositionally biased region" description="Polar residues" evidence="1">
    <location>
        <begin position="101"/>
        <end position="112"/>
    </location>
</feature>
<name>S8FI04_FOMSC</name>
<feature type="region of interest" description="Disordered" evidence="1">
    <location>
        <begin position="101"/>
        <end position="123"/>
    </location>
</feature>
<proteinExistence type="predicted"/>
<keyword evidence="2" id="KW-1133">Transmembrane helix</keyword>
<sequence>MPDNPSNLTRKPQRAESLPWDFWVIFFIGTSIFLVLMVLLIGVEYEKVRQSHKPTECTCHEHWRVSAERFKFAAEADRWKAVADEYRNLLVQSGILRLTSGQERGQDATEQASDTDRKLVGEL</sequence>
<feature type="compositionally biased region" description="Basic and acidic residues" evidence="1">
    <location>
        <begin position="114"/>
        <end position="123"/>
    </location>
</feature>
<protein>
    <submittedName>
        <fullName evidence="3">Uncharacterized protein</fullName>
    </submittedName>
</protein>
<dbReference type="EMBL" id="KE504145">
    <property type="protein sequence ID" value="EPT01031.1"/>
    <property type="molecule type" value="Genomic_DNA"/>
</dbReference>
<keyword evidence="2" id="KW-0472">Membrane</keyword>
<dbReference type="OrthoDB" id="10502706at2759"/>
<keyword evidence="2" id="KW-0812">Transmembrane</keyword>
<dbReference type="InParanoid" id="S8FI04"/>
<feature type="transmembrane region" description="Helical" evidence="2">
    <location>
        <begin position="20"/>
        <end position="43"/>
    </location>
</feature>
<evidence type="ECO:0000256" key="2">
    <source>
        <dbReference type="SAM" id="Phobius"/>
    </source>
</evidence>
<accession>S8FI04</accession>
<organism evidence="3 4">
    <name type="scientific">Fomitopsis schrenkii</name>
    <name type="common">Brown rot fungus</name>
    <dbReference type="NCBI Taxonomy" id="2126942"/>
    <lineage>
        <taxon>Eukaryota</taxon>
        <taxon>Fungi</taxon>
        <taxon>Dikarya</taxon>
        <taxon>Basidiomycota</taxon>
        <taxon>Agaricomycotina</taxon>
        <taxon>Agaricomycetes</taxon>
        <taxon>Polyporales</taxon>
        <taxon>Fomitopsis</taxon>
    </lineage>
</organism>
<evidence type="ECO:0000313" key="4">
    <source>
        <dbReference type="Proteomes" id="UP000015241"/>
    </source>
</evidence>
<dbReference type="Proteomes" id="UP000015241">
    <property type="component" value="Unassembled WGS sequence"/>
</dbReference>
<keyword evidence="4" id="KW-1185">Reference proteome</keyword>
<gene>
    <name evidence="3" type="ORF">FOMPIDRAFT_1049270</name>
</gene>